<keyword evidence="2" id="KW-1185">Reference proteome</keyword>
<feature type="non-terminal residue" evidence="1">
    <location>
        <position position="164"/>
    </location>
</feature>
<dbReference type="Proteomes" id="UP000789920">
    <property type="component" value="Unassembled WGS sequence"/>
</dbReference>
<proteinExistence type="predicted"/>
<reference evidence="1" key="1">
    <citation type="submission" date="2021-06" db="EMBL/GenBank/DDBJ databases">
        <authorList>
            <person name="Kallberg Y."/>
            <person name="Tangrot J."/>
            <person name="Rosling A."/>
        </authorList>
    </citation>
    <scope>NUCLEOTIDE SEQUENCE</scope>
    <source>
        <strain evidence="1">MA461A</strain>
    </source>
</reference>
<sequence>MINNDNMMNNNNPGSKLIQFQETYEVKSCKLKSDEVTELNRDKQQLKAARSKKRKHTFDITNISDYKNLDDHIWSDKDIDRRASDYFAVLLMAGKNINIWKPSGRPSIYFGGSKRTQRHKKAELKKAAQNNRSITTYLAPALAPNIASASTLIGMKSIDVESME</sequence>
<comment type="caution">
    <text evidence="1">The sequence shown here is derived from an EMBL/GenBank/DDBJ whole genome shotgun (WGS) entry which is preliminary data.</text>
</comment>
<gene>
    <name evidence="1" type="ORF">RPERSI_LOCUS9382</name>
</gene>
<dbReference type="EMBL" id="CAJVQC010017732">
    <property type="protein sequence ID" value="CAG8687739.1"/>
    <property type="molecule type" value="Genomic_DNA"/>
</dbReference>
<name>A0ACA9P3G2_9GLOM</name>
<protein>
    <submittedName>
        <fullName evidence="1">27327_t:CDS:1</fullName>
    </submittedName>
</protein>
<evidence type="ECO:0000313" key="2">
    <source>
        <dbReference type="Proteomes" id="UP000789920"/>
    </source>
</evidence>
<accession>A0ACA9P3G2</accession>
<evidence type="ECO:0000313" key="1">
    <source>
        <dbReference type="EMBL" id="CAG8687739.1"/>
    </source>
</evidence>
<organism evidence="1 2">
    <name type="scientific">Racocetra persica</name>
    <dbReference type="NCBI Taxonomy" id="160502"/>
    <lineage>
        <taxon>Eukaryota</taxon>
        <taxon>Fungi</taxon>
        <taxon>Fungi incertae sedis</taxon>
        <taxon>Mucoromycota</taxon>
        <taxon>Glomeromycotina</taxon>
        <taxon>Glomeromycetes</taxon>
        <taxon>Diversisporales</taxon>
        <taxon>Gigasporaceae</taxon>
        <taxon>Racocetra</taxon>
    </lineage>
</organism>